<evidence type="ECO:0000259" key="9">
    <source>
        <dbReference type="PROSITE" id="PS50119"/>
    </source>
</evidence>
<evidence type="ECO:0000256" key="7">
    <source>
        <dbReference type="PROSITE-ProRule" id="PRU00024"/>
    </source>
</evidence>
<keyword evidence="3 5" id="KW-0342">GTP-binding</keyword>
<feature type="domain" description="B box-type" evidence="9">
    <location>
        <begin position="62"/>
        <end position="103"/>
    </location>
</feature>
<feature type="domain" description="PPIase cyclophilin-type" evidence="8">
    <location>
        <begin position="277"/>
        <end position="435"/>
    </location>
</feature>
<evidence type="ECO:0000256" key="1">
    <source>
        <dbReference type="ARBA" id="ARBA00022723"/>
    </source>
</evidence>
<dbReference type="PANTHER" id="PTHR10218">
    <property type="entry name" value="GTP-BINDING PROTEIN ALPHA SUBUNIT"/>
    <property type="match status" value="1"/>
</dbReference>
<evidence type="ECO:0000313" key="11">
    <source>
        <dbReference type="Proteomes" id="UP000708208"/>
    </source>
</evidence>
<dbReference type="CDD" id="cd00066">
    <property type="entry name" value="G-alpha"/>
    <property type="match status" value="1"/>
</dbReference>
<dbReference type="Proteomes" id="UP000708208">
    <property type="component" value="Unassembled WGS sequence"/>
</dbReference>
<feature type="binding site" evidence="5">
    <location>
        <begin position="723"/>
        <end position="726"/>
    </location>
    <ligand>
        <name>GTP</name>
        <dbReference type="ChEBI" id="CHEBI:37565"/>
    </ligand>
</feature>
<dbReference type="GO" id="GO:0007266">
    <property type="term" value="P:Rho protein signal transduction"/>
    <property type="evidence" value="ECO:0007669"/>
    <property type="project" value="TreeGrafter"/>
</dbReference>
<dbReference type="FunFam" id="3.40.50.300:FF:000692">
    <property type="entry name" value="Guanine nucleotide-binding protein subunit alpha"/>
    <property type="match status" value="2"/>
</dbReference>
<dbReference type="Pfam" id="PF00503">
    <property type="entry name" value="G-alpha"/>
    <property type="match status" value="1"/>
</dbReference>
<evidence type="ECO:0000256" key="5">
    <source>
        <dbReference type="PIRSR" id="PIRSR601019-1"/>
    </source>
</evidence>
<feature type="binding site" evidence="5">
    <location>
        <begin position="604"/>
        <end position="605"/>
    </location>
    <ligand>
        <name>GTP</name>
        <dbReference type="ChEBI" id="CHEBI:37565"/>
    </ligand>
</feature>
<keyword evidence="7" id="KW-0863">Zinc-finger</keyword>
<dbReference type="PANTHER" id="PTHR10218:SF360">
    <property type="entry name" value="GUANINE NUCLEOTIDE-BINDING PROTEIN SUBUNIT ALPHA HOMOLOG"/>
    <property type="match status" value="1"/>
</dbReference>
<dbReference type="PROSITE" id="PS50119">
    <property type="entry name" value="ZF_BBOX"/>
    <property type="match status" value="1"/>
</dbReference>
<keyword evidence="2 5" id="KW-0547">Nucleotide-binding</keyword>
<dbReference type="GO" id="GO:0031752">
    <property type="term" value="F:D5 dopamine receptor binding"/>
    <property type="evidence" value="ECO:0007669"/>
    <property type="project" value="TreeGrafter"/>
</dbReference>
<dbReference type="InterPro" id="IPR000315">
    <property type="entry name" value="Znf_B-box"/>
</dbReference>
<dbReference type="PROSITE" id="PS51882">
    <property type="entry name" value="G_ALPHA"/>
    <property type="match status" value="1"/>
</dbReference>
<organism evidence="10 11">
    <name type="scientific">Allacma fusca</name>
    <dbReference type="NCBI Taxonomy" id="39272"/>
    <lineage>
        <taxon>Eukaryota</taxon>
        <taxon>Metazoa</taxon>
        <taxon>Ecdysozoa</taxon>
        <taxon>Arthropoda</taxon>
        <taxon>Hexapoda</taxon>
        <taxon>Collembola</taxon>
        <taxon>Symphypleona</taxon>
        <taxon>Sminthuridae</taxon>
        <taxon>Allacma</taxon>
    </lineage>
</organism>
<name>A0A8J2P197_9HEXA</name>
<dbReference type="EMBL" id="CAJVCH010068572">
    <property type="protein sequence ID" value="CAG7720229.1"/>
    <property type="molecule type" value="Genomic_DNA"/>
</dbReference>
<evidence type="ECO:0000259" key="8">
    <source>
        <dbReference type="PROSITE" id="PS50072"/>
    </source>
</evidence>
<protein>
    <submittedName>
        <fullName evidence="10">Uncharacterized protein</fullName>
    </submittedName>
</protein>
<evidence type="ECO:0000256" key="6">
    <source>
        <dbReference type="PIRSR" id="PIRSR601019-2"/>
    </source>
</evidence>
<accession>A0A8J2P197</accession>
<dbReference type="GO" id="GO:0003924">
    <property type="term" value="F:GTPase activity"/>
    <property type="evidence" value="ECO:0007669"/>
    <property type="project" value="InterPro"/>
</dbReference>
<dbReference type="GO" id="GO:0007188">
    <property type="term" value="P:adenylate cyclase-modulating G protein-coupled receptor signaling pathway"/>
    <property type="evidence" value="ECO:0007669"/>
    <property type="project" value="TreeGrafter"/>
</dbReference>
<keyword evidence="7" id="KW-0862">Zinc</keyword>
<evidence type="ECO:0000256" key="4">
    <source>
        <dbReference type="ARBA" id="ARBA00023224"/>
    </source>
</evidence>
<dbReference type="GO" id="GO:0005737">
    <property type="term" value="C:cytoplasm"/>
    <property type="evidence" value="ECO:0007669"/>
    <property type="project" value="TreeGrafter"/>
</dbReference>
<feature type="binding site" evidence="5">
    <location>
        <begin position="496"/>
        <end position="501"/>
    </location>
    <ligand>
        <name>GTP</name>
        <dbReference type="ChEBI" id="CHEBI:37565"/>
    </ligand>
</feature>
<dbReference type="InterPro" id="IPR001019">
    <property type="entry name" value="Gprotein_alpha_su"/>
</dbReference>
<dbReference type="AlphaFoldDB" id="A0A8J2P197"/>
<evidence type="ECO:0000256" key="2">
    <source>
        <dbReference type="ARBA" id="ARBA00022741"/>
    </source>
</evidence>
<dbReference type="InterPro" id="IPR002130">
    <property type="entry name" value="Cyclophilin-type_PPIase_dom"/>
</dbReference>
<sequence length="777" mass="88779">MRKLEETSRQDMLKFNWFVKIFIDIRDMGSAQQEAEKSSWSEDEAETLLSLVGGWKLEDQFQTSSSCVLHAMPHVTWCESCSKSLCRVCSQEHTARGHPSRSLKEMTESLASTLETETLIVGKLLNEVYRCERKQQDLILKIIDALSIIKRDLEEDLMTGSVFFSELPQVHDLITNARKSLANGSSEPLSHLSALISSLTCRKQQLESVLFKAMVAPLHSLGSVPKQHNTDALKMIHSYSSAKLGFNGLSSNVSNNNMMKTISPPKYSPLVNGPRFYFDMEIQGVLMGRIIIETRPDVAPRMCENFRALAVKERGFGFQGCVVFQCWKGESVITGDFEHNNGRGGHSIYEEGLFMPEDTRLPATRGAIGMRRTQKRHDSKGLVGSQFRIILQDMPGFTGIFGHVLEGIEIVDKISECGDPSGNPTKRISIRNESSLEAVSQSHLNYTVIMRCCWKFNFNPEEIEQASRSRQIDKVIERERKERRKQVRVLLLGAGESGKSTFLKQMRIIHGLGFDQESIREFQHVIYLNIIQGMRVLIDARTKLNIKWENEGNEIHGTLLLQFQPGQFIDQWTFMKYVPSIIACWNDESIQKAFQLRNLFQISDSVQYFFNNITRISTKDWTPTTTDIVHSRRATKGIYELAININGIPFSFIDVGGQRSQRVKWLQCFDSITSILFLVATSEFDQVLLEDRTTNRLTESRTIFDTIVNNRLFTLVSIILFLNKVDLLMEKLTKGSKGTTFPSLHYSHRYREYQNCFQRCQENNPSKKFGTFDAHLK</sequence>
<comment type="caution">
    <text evidence="10">The sequence shown here is derived from an EMBL/GenBank/DDBJ whole genome shotgun (WGS) entry which is preliminary data.</text>
</comment>
<keyword evidence="1 6" id="KW-0479">Metal-binding</keyword>
<dbReference type="OrthoDB" id="252722at2759"/>
<evidence type="ECO:0000313" key="10">
    <source>
        <dbReference type="EMBL" id="CAG7720229.1"/>
    </source>
</evidence>
<dbReference type="GO" id="GO:0003755">
    <property type="term" value="F:peptidyl-prolyl cis-trans isomerase activity"/>
    <property type="evidence" value="ECO:0007669"/>
    <property type="project" value="InterPro"/>
</dbReference>
<dbReference type="SMART" id="SM00275">
    <property type="entry name" value="G_alpha"/>
    <property type="match status" value="1"/>
</dbReference>
<dbReference type="GO" id="GO:0005834">
    <property type="term" value="C:heterotrimeric G-protein complex"/>
    <property type="evidence" value="ECO:0007669"/>
    <property type="project" value="TreeGrafter"/>
</dbReference>
<proteinExistence type="predicted"/>
<dbReference type="Pfam" id="PF00160">
    <property type="entry name" value="Pro_isomerase"/>
    <property type="match status" value="1"/>
</dbReference>
<keyword evidence="11" id="KW-1185">Reference proteome</keyword>
<feature type="binding site" evidence="6">
    <location>
        <position position="635"/>
    </location>
    <ligand>
        <name>Mg(2+)</name>
        <dbReference type="ChEBI" id="CHEBI:18420"/>
    </ligand>
</feature>
<evidence type="ECO:0000256" key="3">
    <source>
        <dbReference type="ARBA" id="ARBA00023134"/>
    </source>
</evidence>
<dbReference type="GO" id="GO:0008270">
    <property type="term" value="F:zinc ion binding"/>
    <property type="evidence" value="ECO:0007669"/>
    <property type="project" value="UniProtKB-KW"/>
</dbReference>
<keyword evidence="6" id="KW-0460">Magnesium</keyword>
<gene>
    <name evidence="10" type="ORF">AFUS01_LOCUS9515</name>
</gene>
<dbReference type="GO" id="GO:0031683">
    <property type="term" value="F:G-protein beta/gamma-subunit complex binding"/>
    <property type="evidence" value="ECO:0007669"/>
    <property type="project" value="InterPro"/>
</dbReference>
<feature type="binding site" evidence="6">
    <location>
        <position position="500"/>
    </location>
    <ligand>
        <name>Mg(2+)</name>
        <dbReference type="ChEBI" id="CHEBI:18420"/>
    </ligand>
</feature>
<dbReference type="GO" id="GO:0005525">
    <property type="term" value="F:GTP binding"/>
    <property type="evidence" value="ECO:0007669"/>
    <property type="project" value="UniProtKB-KW"/>
</dbReference>
<dbReference type="GO" id="GO:0031526">
    <property type="term" value="C:brush border membrane"/>
    <property type="evidence" value="ECO:0007669"/>
    <property type="project" value="TreeGrafter"/>
</dbReference>
<feature type="binding site" evidence="5">
    <location>
        <begin position="654"/>
        <end position="658"/>
    </location>
    <ligand>
        <name>GTP</name>
        <dbReference type="ChEBI" id="CHEBI:37565"/>
    </ligand>
</feature>
<keyword evidence="4" id="KW-0807">Transducer</keyword>
<dbReference type="PROSITE" id="PS50072">
    <property type="entry name" value="CSA_PPIASE_2"/>
    <property type="match status" value="1"/>
</dbReference>
<reference evidence="10" key="1">
    <citation type="submission" date="2021-06" db="EMBL/GenBank/DDBJ databases">
        <authorList>
            <person name="Hodson N. C."/>
            <person name="Mongue J. A."/>
            <person name="Jaron S. K."/>
        </authorList>
    </citation>
    <scope>NUCLEOTIDE SEQUENCE</scope>
</reference>